<proteinExistence type="predicted"/>
<evidence type="ECO:0000313" key="3">
    <source>
        <dbReference type="Proteomes" id="UP000241238"/>
    </source>
</evidence>
<dbReference type="Gene3D" id="2.170.16.10">
    <property type="entry name" value="Hedgehog/Intein (Hint) domain"/>
    <property type="match status" value="1"/>
</dbReference>
<keyword evidence="3" id="KW-1185">Reference proteome</keyword>
<feature type="domain" description="Hint" evidence="1">
    <location>
        <begin position="1"/>
        <end position="90"/>
    </location>
</feature>
<dbReference type="GeneID" id="77467849"/>
<dbReference type="InterPro" id="IPR007868">
    <property type="entry name" value="Hom_end_hint"/>
</dbReference>
<dbReference type="InterPro" id="IPR003587">
    <property type="entry name" value="Hint_dom_N"/>
</dbReference>
<dbReference type="InterPro" id="IPR036844">
    <property type="entry name" value="Hint_dom_sf"/>
</dbReference>
<dbReference type="SUPFAM" id="SSF51294">
    <property type="entry name" value="Hedgehog/intein (Hint) domain"/>
    <property type="match status" value="1"/>
</dbReference>
<evidence type="ECO:0000313" key="2">
    <source>
        <dbReference type="EMBL" id="AVQ32557.1"/>
    </source>
</evidence>
<evidence type="ECO:0000259" key="1">
    <source>
        <dbReference type="SMART" id="SM00306"/>
    </source>
</evidence>
<dbReference type="PROSITE" id="PS50817">
    <property type="entry name" value="INTEIN_N_TER"/>
    <property type="match status" value="1"/>
</dbReference>
<dbReference type="CDD" id="cd00081">
    <property type="entry name" value="Hint"/>
    <property type="match status" value="1"/>
</dbReference>
<name>A0ABN5JJY9_FUSVA</name>
<protein>
    <recommendedName>
        <fullName evidence="1">Hint domain-containing protein</fullName>
    </recommendedName>
</protein>
<gene>
    <name evidence="2" type="ORF">C4N18_07575</name>
</gene>
<accession>A0ABN5JJY9</accession>
<dbReference type="InterPro" id="IPR006141">
    <property type="entry name" value="Intein_N"/>
</dbReference>
<dbReference type="Pfam" id="PF05203">
    <property type="entry name" value="Hom_end_hint"/>
    <property type="match status" value="1"/>
</dbReference>
<dbReference type="SMART" id="SM00306">
    <property type="entry name" value="HintN"/>
    <property type="match status" value="1"/>
</dbReference>
<dbReference type="Proteomes" id="UP000241238">
    <property type="component" value="Chromosome"/>
</dbReference>
<sequence length="134" mass="15146">MCLEENTRILMADGSQKPVREIRIGDMVMCDLGEPKIVRNVWQGREEHMMCIELKNGSKIILTDNHPIKTATGIKRANEINEDDEISIVYGDKSKIASISCIEYNDRAFNLDISGNFMIAEGIAVGDFEVQNRR</sequence>
<reference evidence="3" key="1">
    <citation type="journal article" date="2018" name="MSphere">
        <title>Fusobacterium Genomics Using MinION and Illumina Sequencing Enables Genome Completion and Correction.</title>
        <authorList>
            <person name="Todd S.M."/>
            <person name="Settlage R.E."/>
            <person name="Lahmers K.K."/>
            <person name="Slade D.J."/>
        </authorList>
    </citation>
    <scope>NUCLEOTIDE SEQUENCE [LARGE SCALE GENOMIC DNA]</scope>
    <source>
        <strain evidence="3">ATCC 27725</strain>
    </source>
</reference>
<dbReference type="EMBL" id="CP028103">
    <property type="protein sequence ID" value="AVQ32557.1"/>
    <property type="molecule type" value="Genomic_DNA"/>
</dbReference>
<dbReference type="NCBIfam" id="TIGR01445">
    <property type="entry name" value="intein_Nterm"/>
    <property type="match status" value="1"/>
</dbReference>
<dbReference type="RefSeq" id="WP_005950839.1">
    <property type="nucleotide sequence ID" value="NZ_CP028103.1"/>
</dbReference>
<organism evidence="2 3">
    <name type="scientific">Fusobacterium varium ATCC 27725</name>
    <dbReference type="NCBI Taxonomy" id="469618"/>
    <lineage>
        <taxon>Bacteria</taxon>
        <taxon>Fusobacteriati</taxon>
        <taxon>Fusobacteriota</taxon>
        <taxon>Fusobacteriia</taxon>
        <taxon>Fusobacteriales</taxon>
        <taxon>Fusobacteriaceae</taxon>
        <taxon>Fusobacterium</taxon>
    </lineage>
</organism>